<evidence type="ECO:0000256" key="13">
    <source>
        <dbReference type="RuleBase" id="RU000589"/>
    </source>
</evidence>
<evidence type="ECO:0000256" key="2">
    <source>
        <dbReference type="ARBA" id="ARBA00005184"/>
    </source>
</evidence>
<dbReference type="InterPro" id="IPR033131">
    <property type="entry name" value="Pectinesterase_Asp_AS"/>
</dbReference>
<comment type="similarity">
    <text evidence="3">In the N-terminal section; belongs to the PMEI family.</text>
</comment>
<organism evidence="16 17">
    <name type="scientific">Salvia divinorum</name>
    <name type="common">Maria pastora</name>
    <name type="synonym">Diviner's sage</name>
    <dbReference type="NCBI Taxonomy" id="28513"/>
    <lineage>
        <taxon>Eukaryota</taxon>
        <taxon>Viridiplantae</taxon>
        <taxon>Streptophyta</taxon>
        <taxon>Embryophyta</taxon>
        <taxon>Tracheophyta</taxon>
        <taxon>Spermatophyta</taxon>
        <taxon>Magnoliopsida</taxon>
        <taxon>eudicotyledons</taxon>
        <taxon>Gunneridae</taxon>
        <taxon>Pentapetalae</taxon>
        <taxon>asterids</taxon>
        <taxon>lamiids</taxon>
        <taxon>Lamiales</taxon>
        <taxon>Lamiaceae</taxon>
        <taxon>Nepetoideae</taxon>
        <taxon>Mentheae</taxon>
        <taxon>Salviinae</taxon>
        <taxon>Salvia</taxon>
        <taxon>Salvia subgen. Calosphace</taxon>
    </lineage>
</organism>
<dbReference type="EC" id="3.1.1.11" evidence="5 13"/>
<keyword evidence="17" id="KW-1185">Reference proteome</keyword>
<accession>A0ABD1H9Y3</accession>
<evidence type="ECO:0000256" key="9">
    <source>
        <dbReference type="ARBA" id="ARBA00023085"/>
    </source>
</evidence>
<evidence type="ECO:0000313" key="17">
    <source>
        <dbReference type="Proteomes" id="UP001567538"/>
    </source>
</evidence>
<evidence type="ECO:0000256" key="7">
    <source>
        <dbReference type="ARBA" id="ARBA00022525"/>
    </source>
</evidence>
<evidence type="ECO:0000256" key="14">
    <source>
        <dbReference type="SAM" id="Phobius"/>
    </source>
</evidence>
<dbReference type="Gene3D" id="1.20.140.40">
    <property type="entry name" value="Invertase/pectin methylesterase inhibitor family protein"/>
    <property type="match status" value="1"/>
</dbReference>
<sequence>MGAAKIAVPIVSLLLVVGVVIGVIVVIKSNGEGAEEAKNLKTPSTKMVNSICGPTDFKEACTTTLETVAKNASSTPSDYIRAVVEAALKEVNNALLATNKVNVDKSKDEYDHVAVEDCKHLLDYAVDMLQGSIAAVKAADLAGLQEQQHELLSWMTAVYAFQTTCTDQIKSPEYKSAVESGMLNATQLTHNAVNIVAELTEMLKLFNVKLPTNKPVTLSQRRLLALKYGFPYWFGSGDRRLLAQQAAGQLVPNVVVAKDGSGKYKTINDAVKAYPPKFNGRFVIYVKAGVYDEQVIVDKKKPNIFIYGDGIAKTIVTGKKNFGIMNIGTMHTATFANEAPGFIARGMTFRNEAGPQGHQAVAFRSQGDKTAMFDCSFEGSQDTLYYQNLKQFYRNCRIYGTVDFIFGKGDCVIQDSQIIVRKPLPNQFNTVTADGREIKRGSNGLVLHHCSIVPDDYLWPVRFEIQTFLGRPWKAEALTVVMQSTLGDFIRPEGYKLWDGSTNHKTCLMYEHGNTGPGANTKGRNKEFSGFKVISAAEAAKYTAGQFLRAGEWLPQTGVPVQMGLY</sequence>
<dbReference type="InterPro" id="IPR035513">
    <property type="entry name" value="Invertase/methylesterase_inhib"/>
</dbReference>
<dbReference type="Pfam" id="PF04043">
    <property type="entry name" value="PMEI"/>
    <property type="match status" value="1"/>
</dbReference>
<dbReference type="Pfam" id="PF01095">
    <property type="entry name" value="Pectinesterase"/>
    <property type="match status" value="1"/>
</dbReference>
<keyword evidence="6" id="KW-0134">Cell wall</keyword>
<dbReference type="GO" id="GO:0045490">
    <property type="term" value="P:pectin catabolic process"/>
    <property type="evidence" value="ECO:0007669"/>
    <property type="project" value="UniProtKB-UniRule"/>
</dbReference>
<dbReference type="CDD" id="cd15798">
    <property type="entry name" value="PMEI-like_3"/>
    <property type="match status" value="1"/>
</dbReference>
<comment type="similarity">
    <text evidence="4">In the C-terminal section; belongs to the pectinesterase family.</text>
</comment>
<evidence type="ECO:0000256" key="11">
    <source>
        <dbReference type="ARBA" id="ARBA00047928"/>
    </source>
</evidence>
<dbReference type="GO" id="GO:0030599">
    <property type="term" value="F:pectinesterase activity"/>
    <property type="evidence" value="ECO:0007669"/>
    <property type="project" value="UniProtKB-UniRule"/>
</dbReference>
<dbReference type="FunFam" id="2.160.20.10:FF:000029">
    <property type="entry name" value="Pectinesterase 4"/>
    <property type="match status" value="1"/>
</dbReference>
<feature type="active site" evidence="12">
    <location>
        <position position="403"/>
    </location>
</feature>
<evidence type="ECO:0000256" key="3">
    <source>
        <dbReference type="ARBA" id="ARBA00006027"/>
    </source>
</evidence>
<comment type="subcellular location">
    <subcellularLocation>
        <location evidence="1">Secreted</location>
        <location evidence="1">Cell wall</location>
    </subcellularLocation>
</comment>
<dbReference type="EMBL" id="JBEAFC010000006">
    <property type="protein sequence ID" value="KAL1553052.1"/>
    <property type="molecule type" value="Genomic_DNA"/>
</dbReference>
<keyword evidence="8 13" id="KW-0378">Hydrolase</keyword>
<evidence type="ECO:0000256" key="4">
    <source>
        <dbReference type="ARBA" id="ARBA00007786"/>
    </source>
</evidence>
<dbReference type="Gene3D" id="2.160.20.10">
    <property type="entry name" value="Single-stranded right-handed beta-helix, Pectin lyase-like"/>
    <property type="match status" value="1"/>
</dbReference>
<evidence type="ECO:0000259" key="15">
    <source>
        <dbReference type="SMART" id="SM00856"/>
    </source>
</evidence>
<keyword evidence="10" id="KW-0961">Cell wall biogenesis/degradation</keyword>
<dbReference type="PANTHER" id="PTHR31707">
    <property type="entry name" value="PECTINESTERASE"/>
    <property type="match status" value="1"/>
</dbReference>
<protein>
    <recommendedName>
        <fullName evidence="5 13">Pectinesterase</fullName>
        <ecNumber evidence="5 13">3.1.1.11</ecNumber>
    </recommendedName>
</protein>
<keyword evidence="14" id="KW-0812">Transmembrane</keyword>
<dbReference type="InterPro" id="IPR000070">
    <property type="entry name" value="Pectinesterase_cat"/>
</dbReference>
<comment type="caution">
    <text evidence="16">The sequence shown here is derived from an EMBL/GenBank/DDBJ whole genome shotgun (WGS) entry which is preliminary data.</text>
</comment>
<name>A0ABD1H9Y3_SALDI</name>
<evidence type="ECO:0000256" key="1">
    <source>
        <dbReference type="ARBA" id="ARBA00004191"/>
    </source>
</evidence>
<dbReference type="SUPFAM" id="SSF51126">
    <property type="entry name" value="Pectin lyase-like"/>
    <property type="match status" value="1"/>
</dbReference>
<dbReference type="InterPro" id="IPR011050">
    <property type="entry name" value="Pectin_lyase_fold/virulence"/>
</dbReference>
<dbReference type="NCBIfam" id="TIGR01614">
    <property type="entry name" value="PME_inhib"/>
    <property type="match status" value="1"/>
</dbReference>
<dbReference type="SUPFAM" id="SSF101148">
    <property type="entry name" value="Plant invertase/pectin methylesterase inhibitor"/>
    <property type="match status" value="1"/>
</dbReference>
<reference evidence="16 17" key="1">
    <citation type="submission" date="2024-06" db="EMBL/GenBank/DDBJ databases">
        <title>A chromosome level genome sequence of Diviner's sage (Salvia divinorum).</title>
        <authorList>
            <person name="Ford S.A."/>
            <person name="Ro D.-K."/>
            <person name="Ness R.W."/>
            <person name="Phillips M.A."/>
        </authorList>
    </citation>
    <scope>NUCLEOTIDE SEQUENCE [LARGE SCALE GENOMIC DNA]</scope>
    <source>
        <strain evidence="16">SAF-2024a</strain>
        <tissue evidence="16">Leaf</tissue>
    </source>
</reference>
<evidence type="ECO:0000256" key="8">
    <source>
        <dbReference type="ARBA" id="ARBA00022801"/>
    </source>
</evidence>
<dbReference type="InterPro" id="IPR006501">
    <property type="entry name" value="Pectinesterase_inhib_dom"/>
</dbReference>
<comment type="pathway">
    <text evidence="2 13">Glycan metabolism; pectin degradation; 2-dehydro-3-deoxy-D-gluconate from pectin: step 1/5.</text>
</comment>
<dbReference type="AlphaFoldDB" id="A0ABD1H9Y3"/>
<proteinExistence type="inferred from homology"/>
<comment type="catalytic activity">
    <reaction evidence="11 13">
        <text>[(1-&gt;4)-alpha-D-galacturonosyl methyl ester](n) + n H2O = [(1-&gt;4)-alpha-D-galacturonosyl](n) + n methanol + n H(+)</text>
        <dbReference type="Rhea" id="RHEA:22380"/>
        <dbReference type="Rhea" id="RHEA-COMP:14570"/>
        <dbReference type="Rhea" id="RHEA-COMP:14573"/>
        <dbReference type="ChEBI" id="CHEBI:15377"/>
        <dbReference type="ChEBI" id="CHEBI:15378"/>
        <dbReference type="ChEBI" id="CHEBI:17790"/>
        <dbReference type="ChEBI" id="CHEBI:140522"/>
        <dbReference type="ChEBI" id="CHEBI:140523"/>
        <dbReference type="EC" id="3.1.1.11"/>
    </reaction>
</comment>
<keyword evidence="14" id="KW-1133">Transmembrane helix</keyword>
<evidence type="ECO:0000256" key="6">
    <source>
        <dbReference type="ARBA" id="ARBA00022512"/>
    </source>
</evidence>
<evidence type="ECO:0000313" key="16">
    <source>
        <dbReference type="EMBL" id="KAL1553052.1"/>
    </source>
</evidence>
<dbReference type="InterPro" id="IPR012334">
    <property type="entry name" value="Pectin_lyas_fold"/>
</dbReference>
<feature type="transmembrane region" description="Helical" evidence="14">
    <location>
        <begin position="6"/>
        <end position="27"/>
    </location>
</feature>
<dbReference type="Proteomes" id="UP001567538">
    <property type="component" value="Unassembled WGS sequence"/>
</dbReference>
<feature type="domain" description="Pectinesterase inhibitor" evidence="15">
    <location>
        <begin position="43"/>
        <end position="195"/>
    </location>
</feature>
<gene>
    <name evidence="16" type="ORF">AAHA92_13777</name>
</gene>
<evidence type="ECO:0000256" key="12">
    <source>
        <dbReference type="PROSITE-ProRule" id="PRU10040"/>
    </source>
</evidence>
<dbReference type="GO" id="GO:0042545">
    <property type="term" value="P:cell wall modification"/>
    <property type="evidence" value="ECO:0007669"/>
    <property type="project" value="UniProtKB-UniRule"/>
</dbReference>
<keyword evidence="14" id="KW-0472">Membrane</keyword>
<dbReference type="SMART" id="SM00856">
    <property type="entry name" value="PMEI"/>
    <property type="match status" value="1"/>
</dbReference>
<evidence type="ECO:0000256" key="5">
    <source>
        <dbReference type="ARBA" id="ARBA00013229"/>
    </source>
</evidence>
<keyword evidence="9 13" id="KW-0063">Aspartyl esterase</keyword>
<keyword evidence="7" id="KW-0964">Secreted</keyword>
<evidence type="ECO:0000256" key="10">
    <source>
        <dbReference type="ARBA" id="ARBA00023316"/>
    </source>
</evidence>
<dbReference type="PROSITE" id="PS00503">
    <property type="entry name" value="PECTINESTERASE_2"/>
    <property type="match status" value="1"/>
</dbReference>